<gene>
    <name evidence="1" type="ORF">NCTC11694_01304</name>
</gene>
<protein>
    <submittedName>
        <fullName evidence="1">Cytosine/purine/uracil/thiamine/allantoin permease family protein</fullName>
    </submittedName>
</protein>
<evidence type="ECO:0000313" key="2">
    <source>
        <dbReference type="Proteomes" id="UP000255050"/>
    </source>
</evidence>
<reference evidence="1 2" key="1">
    <citation type="submission" date="2018-06" db="EMBL/GenBank/DDBJ databases">
        <authorList>
            <consortium name="Pathogen Informatics"/>
            <person name="Doyle S."/>
        </authorList>
    </citation>
    <scope>NUCLEOTIDE SEQUENCE [LARGE SCALE GENOMIC DNA]</scope>
    <source>
        <strain evidence="1 2">NCTC11694</strain>
    </source>
</reference>
<evidence type="ECO:0000313" key="1">
    <source>
        <dbReference type="EMBL" id="STR40154.1"/>
    </source>
</evidence>
<dbReference type="AlphaFoldDB" id="A0A7H4LVH8"/>
<accession>A0A7H4LVH8</accession>
<dbReference type="EMBL" id="UGJR01000002">
    <property type="protein sequence ID" value="STR40154.1"/>
    <property type="molecule type" value="Genomic_DNA"/>
</dbReference>
<dbReference type="Proteomes" id="UP000255050">
    <property type="component" value="Unassembled WGS sequence"/>
</dbReference>
<organism evidence="1 2">
    <name type="scientific">Klebsiella michiganensis</name>
    <dbReference type="NCBI Taxonomy" id="1134687"/>
    <lineage>
        <taxon>Bacteria</taxon>
        <taxon>Pseudomonadati</taxon>
        <taxon>Pseudomonadota</taxon>
        <taxon>Gammaproteobacteria</taxon>
        <taxon>Enterobacterales</taxon>
        <taxon>Enterobacteriaceae</taxon>
        <taxon>Klebsiella/Raoultella group</taxon>
        <taxon>Klebsiella</taxon>
    </lineage>
</organism>
<comment type="caution">
    <text evidence="1">The sequence shown here is derived from an EMBL/GenBank/DDBJ whole genome shotgun (WGS) entry which is preliminary data.</text>
</comment>
<proteinExistence type="predicted"/>
<name>A0A7H4LVH8_9ENTR</name>
<sequence>MPSVAIGLVISFIPALHEVANFSWFIGVFLSGAAYRWIARDERVGATAGFSALAQKE</sequence>